<dbReference type="GO" id="GO:0046873">
    <property type="term" value="F:metal ion transmembrane transporter activity"/>
    <property type="evidence" value="ECO:0007669"/>
    <property type="project" value="InterPro"/>
</dbReference>
<evidence type="ECO:0000256" key="7">
    <source>
        <dbReference type="SAM" id="Phobius"/>
    </source>
</evidence>
<dbReference type="SUPFAM" id="SSF144083">
    <property type="entry name" value="Magnesium transport protein CorA, transmembrane region"/>
    <property type="match status" value="1"/>
</dbReference>
<evidence type="ECO:0000256" key="3">
    <source>
        <dbReference type="ARBA" id="ARBA00022989"/>
    </source>
</evidence>
<feature type="transmembrane region" description="Helical" evidence="7">
    <location>
        <begin position="749"/>
        <end position="770"/>
    </location>
</feature>
<feature type="region of interest" description="Disordered" evidence="6">
    <location>
        <begin position="878"/>
        <end position="906"/>
    </location>
</feature>
<dbReference type="Gene3D" id="1.20.58.340">
    <property type="entry name" value="Magnesium transport protein CorA, transmembrane region"/>
    <property type="match status" value="1"/>
</dbReference>
<reference evidence="8" key="1">
    <citation type="journal article" date="2023" name="Mol. Phylogenet. Evol.">
        <title>Genome-scale phylogeny and comparative genomics of the fungal order Sordariales.</title>
        <authorList>
            <person name="Hensen N."/>
            <person name="Bonometti L."/>
            <person name="Westerberg I."/>
            <person name="Brannstrom I.O."/>
            <person name="Guillou S."/>
            <person name="Cros-Aarteil S."/>
            <person name="Calhoun S."/>
            <person name="Haridas S."/>
            <person name="Kuo A."/>
            <person name="Mondo S."/>
            <person name="Pangilinan J."/>
            <person name="Riley R."/>
            <person name="LaButti K."/>
            <person name="Andreopoulos B."/>
            <person name="Lipzen A."/>
            <person name="Chen C."/>
            <person name="Yan M."/>
            <person name="Daum C."/>
            <person name="Ng V."/>
            <person name="Clum A."/>
            <person name="Steindorff A."/>
            <person name="Ohm R.A."/>
            <person name="Martin F."/>
            <person name="Silar P."/>
            <person name="Natvig D.O."/>
            <person name="Lalanne C."/>
            <person name="Gautier V."/>
            <person name="Ament-Velasquez S.L."/>
            <person name="Kruys A."/>
            <person name="Hutchinson M.I."/>
            <person name="Powell A.J."/>
            <person name="Barry K."/>
            <person name="Miller A.N."/>
            <person name="Grigoriev I.V."/>
            <person name="Debuchy R."/>
            <person name="Gladieux P."/>
            <person name="Hiltunen Thoren M."/>
            <person name="Johannesson H."/>
        </authorList>
    </citation>
    <scope>NUCLEOTIDE SEQUENCE</scope>
    <source>
        <strain evidence="8">CBS 560.94</strain>
    </source>
</reference>
<evidence type="ECO:0008006" key="10">
    <source>
        <dbReference type="Google" id="ProtNLM"/>
    </source>
</evidence>
<organism evidence="8 9">
    <name type="scientific">Neurospora tetraspora</name>
    <dbReference type="NCBI Taxonomy" id="94610"/>
    <lineage>
        <taxon>Eukaryota</taxon>
        <taxon>Fungi</taxon>
        <taxon>Dikarya</taxon>
        <taxon>Ascomycota</taxon>
        <taxon>Pezizomycotina</taxon>
        <taxon>Sordariomycetes</taxon>
        <taxon>Sordariomycetidae</taxon>
        <taxon>Sordariales</taxon>
        <taxon>Sordariaceae</taxon>
        <taxon>Neurospora</taxon>
    </lineage>
</organism>
<dbReference type="RefSeq" id="XP_062682248.1">
    <property type="nucleotide sequence ID" value="XM_062824618.1"/>
</dbReference>
<evidence type="ECO:0000256" key="5">
    <source>
        <dbReference type="SAM" id="Coils"/>
    </source>
</evidence>
<evidence type="ECO:0000313" key="8">
    <source>
        <dbReference type="EMBL" id="KAK3345635.1"/>
    </source>
</evidence>
<dbReference type="EMBL" id="JAUEPP010000004">
    <property type="protein sequence ID" value="KAK3345635.1"/>
    <property type="molecule type" value="Genomic_DNA"/>
</dbReference>
<dbReference type="Proteomes" id="UP001278500">
    <property type="component" value="Unassembled WGS sequence"/>
</dbReference>
<keyword evidence="2 7" id="KW-0812">Transmembrane</keyword>
<dbReference type="InterPro" id="IPR002523">
    <property type="entry name" value="MgTranspt_CorA/ZnTranspt_ZntB"/>
</dbReference>
<dbReference type="GO" id="GO:0016020">
    <property type="term" value="C:membrane"/>
    <property type="evidence" value="ECO:0007669"/>
    <property type="project" value="UniProtKB-SubCell"/>
</dbReference>
<evidence type="ECO:0000256" key="4">
    <source>
        <dbReference type="ARBA" id="ARBA00023136"/>
    </source>
</evidence>
<gene>
    <name evidence="8" type="ORF">B0H65DRAFT_426197</name>
</gene>
<dbReference type="Pfam" id="PF01544">
    <property type="entry name" value="CorA"/>
    <property type="match status" value="1"/>
</dbReference>
<accession>A0AAE0MS20</accession>
<reference evidence="8" key="2">
    <citation type="submission" date="2023-06" db="EMBL/GenBank/DDBJ databases">
        <authorList>
            <consortium name="Lawrence Berkeley National Laboratory"/>
            <person name="Haridas S."/>
            <person name="Hensen N."/>
            <person name="Bonometti L."/>
            <person name="Westerberg I."/>
            <person name="Brannstrom I.O."/>
            <person name="Guillou S."/>
            <person name="Cros-Aarteil S."/>
            <person name="Calhoun S."/>
            <person name="Kuo A."/>
            <person name="Mondo S."/>
            <person name="Pangilinan J."/>
            <person name="Riley R."/>
            <person name="Labutti K."/>
            <person name="Andreopoulos B."/>
            <person name="Lipzen A."/>
            <person name="Chen C."/>
            <person name="Yanf M."/>
            <person name="Daum C."/>
            <person name="Ng V."/>
            <person name="Clum A."/>
            <person name="Steindorff A."/>
            <person name="Ohm R."/>
            <person name="Martin F."/>
            <person name="Silar P."/>
            <person name="Natvig D."/>
            <person name="Lalanne C."/>
            <person name="Gautier V."/>
            <person name="Ament-Velasquez S.L."/>
            <person name="Kruys A."/>
            <person name="Hutchinson M.I."/>
            <person name="Powell A.J."/>
            <person name="Barry K."/>
            <person name="Miller A.N."/>
            <person name="Grigoriev I.V."/>
            <person name="Debuchy R."/>
            <person name="Gladieux P."/>
            <person name="Thoren M.H."/>
            <person name="Johannesson H."/>
        </authorList>
    </citation>
    <scope>NUCLEOTIDE SEQUENCE</scope>
    <source>
        <strain evidence="8">CBS 560.94</strain>
    </source>
</reference>
<comment type="subcellular location">
    <subcellularLocation>
        <location evidence="1">Membrane</location>
        <topology evidence="1">Multi-pass membrane protein</topology>
    </subcellularLocation>
</comment>
<evidence type="ECO:0000256" key="6">
    <source>
        <dbReference type="SAM" id="MobiDB-lite"/>
    </source>
</evidence>
<protein>
    <recommendedName>
        <fullName evidence="10">Ankyrin repeat protein</fullName>
    </recommendedName>
</protein>
<name>A0AAE0MS20_9PEZI</name>
<dbReference type="PANTHER" id="PTHR47685:SF1">
    <property type="entry name" value="MAGNESIUM TRANSPORT PROTEIN CORA"/>
    <property type="match status" value="1"/>
</dbReference>
<dbReference type="PANTHER" id="PTHR47685">
    <property type="entry name" value="MAGNESIUM TRANSPORT PROTEIN CORA"/>
    <property type="match status" value="1"/>
</dbReference>
<keyword evidence="4 7" id="KW-0472">Membrane</keyword>
<comment type="caution">
    <text evidence="8">The sequence shown here is derived from an EMBL/GenBank/DDBJ whole genome shotgun (WGS) entry which is preliminary data.</text>
</comment>
<proteinExistence type="predicted"/>
<evidence type="ECO:0000313" key="9">
    <source>
        <dbReference type="Proteomes" id="UP001278500"/>
    </source>
</evidence>
<feature type="coiled-coil region" evidence="5">
    <location>
        <begin position="579"/>
        <end position="649"/>
    </location>
</feature>
<dbReference type="InterPro" id="IPR050829">
    <property type="entry name" value="CorA_MIT"/>
</dbReference>
<keyword evidence="3 7" id="KW-1133">Transmembrane helix</keyword>
<dbReference type="InterPro" id="IPR045863">
    <property type="entry name" value="CorA_TM1_TM2"/>
</dbReference>
<evidence type="ECO:0000256" key="2">
    <source>
        <dbReference type="ARBA" id="ARBA00022692"/>
    </source>
</evidence>
<feature type="transmembrane region" description="Helical" evidence="7">
    <location>
        <begin position="692"/>
        <end position="713"/>
    </location>
</feature>
<dbReference type="GeneID" id="87861772"/>
<evidence type="ECO:0000256" key="1">
    <source>
        <dbReference type="ARBA" id="ARBA00004141"/>
    </source>
</evidence>
<keyword evidence="5" id="KW-0175">Coiled coil</keyword>
<dbReference type="AlphaFoldDB" id="A0AAE0MS20"/>
<keyword evidence="9" id="KW-1185">Reference proteome</keyword>
<sequence length="906" mass="104624">MASTKFPHGSACQLIEPTVELEAKLHKSTLLFTRPELTRHPTDLSAIWKPQRGPQLFDTYNEPTTCLSTEPHEQAVKDPVQHYFGCIEICQRPDFFKESNHVWVNEREIERKKLGMAMDNAQRPLSTDEINAKLDETMKKRMINVAIAIEARYKRTEVMRRAIMKPPSSGGQPGLVANVQRSRHKWMTSEKFEDGIPTVRKWRKGPQGKHRPIDEVKVGEHTVSDRIQTGREEVQRFIEQHGINNDRNFAPGDLEYSIERDVYAHLIEFIVQEEQIQASPGTDSSSTIRQFLKPANDELTDVGVRGTFPDQRISMNRLLNNGRDLKNEQCNPKGDWNILRRDRNEDLAEPRRIRYLHVPSNNMAKVIANYYADAKPDVRSKGQSPAIQTSTQLLLRPQYWHGQQQGTRSGIVHARHMRPLCEMVSSDTGQIEQSSKNIVLFRIISEIDKAKQLRLQRLSTARPLTEHHAFADLHGCEECRQNIMQVQRLIMVDQIWMWILDEQTIITSFPQSWQKNAKQTIDGIHESIRVRLRPLVTTQIDDQLLTVSLWAEPIPSPGYIFGGHWTCSLHLPLLDNTDEEKLQQELREAMDDLDVMIDIHDQQKDIIRRFCQYAEHNLSKEEEKLHRFKEQSKDLLYKLSNQLNELQRLRKWAQSTAEAMDDLISQKQQQASLVQAWESVRQADESTSQGRAIMMFTVVTIVFVPLSFISSIFGMNNIEFTGQGPMTLNEQFKLIKTLRGIAWSTVVAVYKYLSTVVAVYTGIYEIWLAFRRQGRSPHEMFIRTMEIKIDQMKRDVEREGRREERRKEFERRTGHKLAGGIEQPQSPYRSRRLSLFRPRELPAIPGGHAADGDGNPTGAFALEMGPVDTGSRIIDRRARGERAHAVIEEEEQRTRASQDGVRDRLH</sequence>